<keyword evidence="1" id="KW-0175">Coiled coil</keyword>
<name>A0A4S3M5B0_9FLAO</name>
<keyword evidence="2" id="KW-1133">Transmembrane helix</keyword>
<keyword evidence="2" id="KW-0472">Membrane</keyword>
<dbReference type="Proteomes" id="UP000305939">
    <property type="component" value="Unassembled WGS sequence"/>
</dbReference>
<dbReference type="RefSeq" id="WP_136335010.1">
    <property type="nucleotide sequence ID" value="NZ_QXMP01000001.1"/>
</dbReference>
<feature type="coiled-coil region" evidence="1">
    <location>
        <begin position="53"/>
        <end position="80"/>
    </location>
</feature>
<evidence type="ECO:0000256" key="1">
    <source>
        <dbReference type="SAM" id="Coils"/>
    </source>
</evidence>
<evidence type="ECO:0000313" key="4">
    <source>
        <dbReference type="Proteomes" id="UP000305939"/>
    </source>
</evidence>
<proteinExistence type="predicted"/>
<reference evidence="3 4" key="1">
    <citation type="submission" date="2019-04" db="EMBL/GenBank/DDBJ databases">
        <title>Draft genome sequence of Robertkochia marina CC-AMO-30D.</title>
        <authorList>
            <person name="Hameed A."/>
            <person name="Lin S.-Y."/>
            <person name="Shahina M."/>
            <person name="Lai W.-A."/>
            <person name="Young C.-C."/>
        </authorList>
    </citation>
    <scope>NUCLEOTIDE SEQUENCE [LARGE SCALE GENOMIC DNA]</scope>
    <source>
        <strain evidence="3 4">CC-AMO-30D</strain>
    </source>
</reference>
<dbReference type="EMBL" id="SSMC01000001">
    <property type="protein sequence ID" value="THD69521.1"/>
    <property type="molecule type" value="Genomic_DNA"/>
</dbReference>
<comment type="caution">
    <text evidence="3">The sequence shown here is derived from an EMBL/GenBank/DDBJ whole genome shotgun (WGS) entry which is preliminary data.</text>
</comment>
<keyword evidence="4" id="KW-1185">Reference proteome</keyword>
<keyword evidence="2" id="KW-0812">Transmembrane</keyword>
<dbReference type="OrthoDB" id="1115172at2"/>
<sequence>MSSQKKQIGQKIVLGVLLLCIIALTGFSYLNYIETEEKVSFLENAKGMIMDDLEEIESDLDGLAKENDAYANEIQTSRRRIALLMDSIKRMEVDYQILGRYRKELATIRMENRRLHAVLDSVRFQNALLNQEIDSTRLRYSELERYSEALEIANEDLTQFTDSLINENIQLTAKVKGSKALTITALKGSAYKVRSNGKAVKTTRLSSAERLRACFNIAPNTLLQPGEKVFFLQFVDPENEILGPAAKGSEGGDQVFYSKKVVIDYENRPMNICDFIVVDGLQNPGNYRVNVFYEESLLATSVFTLK</sequence>
<dbReference type="AlphaFoldDB" id="A0A4S3M5B0"/>
<evidence type="ECO:0000256" key="2">
    <source>
        <dbReference type="SAM" id="Phobius"/>
    </source>
</evidence>
<protein>
    <recommendedName>
        <fullName evidence="5">Chromosome partitioning protein ParA</fullName>
    </recommendedName>
</protein>
<evidence type="ECO:0008006" key="5">
    <source>
        <dbReference type="Google" id="ProtNLM"/>
    </source>
</evidence>
<organism evidence="3 4">
    <name type="scientific">Robertkochia marina</name>
    <dbReference type="NCBI Taxonomy" id="1227945"/>
    <lineage>
        <taxon>Bacteria</taxon>
        <taxon>Pseudomonadati</taxon>
        <taxon>Bacteroidota</taxon>
        <taxon>Flavobacteriia</taxon>
        <taxon>Flavobacteriales</taxon>
        <taxon>Flavobacteriaceae</taxon>
        <taxon>Robertkochia</taxon>
    </lineage>
</organism>
<feature type="transmembrane region" description="Helical" evidence="2">
    <location>
        <begin position="12"/>
        <end position="32"/>
    </location>
</feature>
<gene>
    <name evidence="3" type="ORF">E7Z59_04110</name>
</gene>
<accession>A0A4S3M5B0</accession>
<evidence type="ECO:0000313" key="3">
    <source>
        <dbReference type="EMBL" id="THD69521.1"/>
    </source>
</evidence>